<dbReference type="AlphaFoldDB" id="A0A8D2CW51"/>
<dbReference type="PANTHER" id="PTHR23248">
    <property type="entry name" value="PHOSPHOLIPID SCRAMBLASE-RELATED"/>
    <property type="match status" value="1"/>
</dbReference>
<dbReference type="PANTHER" id="PTHR23248:SF31">
    <property type="entry name" value="PHOSPHOLIPID SCRAMBLASE"/>
    <property type="match status" value="1"/>
</dbReference>
<dbReference type="Ensembl" id="ENSSVLT00005017450.1">
    <property type="protein sequence ID" value="ENSSVLP00005015708.1"/>
    <property type="gene ID" value="ENSSVLG00005012558.1"/>
</dbReference>
<sequence>MYKELVLQTSGSSSMVPGTAASTSSRILCYLKANKTYEVMNNQGHRIYFVEEQSNWFLRYLCGLARPFTMTIYDNTGQVVITVHKGLGCSCCCCIGWCRGCCPQQLIVEAPPGQTIGYIYQNFQTIWPKFQIKNQNKEDVMKIRGPCLVSGCLRDLNFKLLSVDDEIVIGNISKHCPGFVKGLLRDADTFKIQFPFDLDVKIKALMLGASLITCILNSGPKSHPERLWQRLLSLSFASQTSAKLNNLP</sequence>
<name>A0A8D2CW51_SCIVU</name>
<reference evidence="3" key="2">
    <citation type="submission" date="2025-09" db="UniProtKB">
        <authorList>
            <consortium name="Ensembl"/>
        </authorList>
    </citation>
    <scope>IDENTIFICATION</scope>
</reference>
<evidence type="ECO:0000313" key="4">
    <source>
        <dbReference type="Proteomes" id="UP000694564"/>
    </source>
</evidence>
<organism evidence="3 4">
    <name type="scientific">Sciurus vulgaris</name>
    <name type="common">Eurasian red squirrel</name>
    <dbReference type="NCBI Taxonomy" id="55149"/>
    <lineage>
        <taxon>Eukaryota</taxon>
        <taxon>Metazoa</taxon>
        <taxon>Chordata</taxon>
        <taxon>Craniata</taxon>
        <taxon>Vertebrata</taxon>
        <taxon>Euteleostomi</taxon>
        <taxon>Mammalia</taxon>
        <taxon>Eutheria</taxon>
        <taxon>Euarchontoglires</taxon>
        <taxon>Glires</taxon>
        <taxon>Rodentia</taxon>
        <taxon>Sciuromorpha</taxon>
        <taxon>Sciuridae</taxon>
        <taxon>Sciurinae</taxon>
        <taxon>Sciurini</taxon>
        <taxon>Sciurus</taxon>
    </lineage>
</organism>
<accession>A0A8D2CW51</accession>
<comment type="cofactor">
    <cofactor evidence="2">
        <name>Ca(2+)</name>
        <dbReference type="ChEBI" id="CHEBI:29108"/>
    </cofactor>
</comment>
<dbReference type="Pfam" id="PF03803">
    <property type="entry name" value="Scramblase"/>
    <property type="match status" value="1"/>
</dbReference>
<dbReference type="GO" id="GO:0017128">
    <property type="term" value="F:phospholipid scramblase activity"/>
    <property type="evidence" value="ECO:0007669"/>
    <property type="project" value="InterPro"/>
</dbReference>
<keyword evidence="2" id="KW-0106">Calcium</keyword>
<dbReference type="InterPro" id="IPR005552">
    <property type="entry name" value="Scramblase"/>
</dbReference>
<dbReference type="Proteomes" id="UP000694564">
    <property type="component" value="Chromosome 10"/>
</dbReference>
<dbReference type="GO" id="GO:0005886">
    <property type="term" value="C:plasma membrane"/>
    <property type="evidence" value="ECO:0007669"/>
    <property type="project" value="TreeGrafter"/>
</dbReference>
<proteinExistence type="inferred from homology"/>
<protein>
    <recommendedName>
        <fullName evidence="2">Phospholipid scramblase</fullName>
    </recommendedName>
</protein>
<comment type="function">
    <text evidence="2">May mediate accelerated ATP-independent bidirectional transbilayer migration of phospholipids upon binding calcium ions that results in a loss of phospholipid asymmetry in the plasma membrane.</text>
</comment>
<evidence type="ECO:0000256" key="2">
    <source>
        <dbReference type="RuleBase" id="RU363116"/>
    </source>
</evidence>
<keyword evidence="4" id="KW-1185">Reference proteome</keyword>
<evidence type="ECO:0000313" key="3">
    <source>
        <dbReference type="Ensembl" id="ENSSVLP00005015708.1"/>
    </source>
</evidence>
<evidence type="ECO:0000256" key="1">
    <source>
        <dbReference type="ARBA" id="ARBA00005350"/>
    </source>
</evidence>
<comment type="similarity">
    <text evidence="1 2">Belongs to the phospholipid scramblase family.</text>
</comment>
<keyword evidence="2" id="KW-0449">Lipoprotein</keyword>
<reference evidence="3" key="1">
    <citation type="submission" date="2025-08" db="UniProtKB">
        <authorList>
            <consortium name="Ensembl"/>
        </authorList>
    </citation>
    <scope>IDENTIFICATION</scope>
</reference>
<keyword evidence="2" id="KW-0564">Palmitate</keyword>
<dbReference type="GeneTree" id="ENSGT00940000164931"/>
<dbReference type="OrthoDB" id="191150at2759"/>